<comment type="caution">
    <text evidence="1">The sequence shown here is derived from an EMBL/GenBank/DDBJ whole genome shotgun (WGS) entry which is preliminary data.</text>
</comment>
<evidence type="ECO:0000313" key="2">
    <source>
        <dbReference type="Proteomes" id="UP000789920"/>
    </source>
</evidence>
<name>A0ACA9SJS4_9GLOM</name>
<gene>
    <name evidence="1" type="ORF">RPERSI_LOCUS32080</name>
</gene>
<proteinExistence type="predicted"/>
<sequence length="85" mass="9697">KLNKIDSSASADAIKAFKELANTKWCLRKLNSPISTMLSQTYMNSIISKVWAKDQPTKDNKVFAITMCFYILDSKYEGMKLDPEK</sequence>
<keyword evidence="2" id="KW-1185">Reference proteome</keyword>
<reference evidence="1" key="1">
    <citation type="submission" date="2021-06" db="EMBL/GenBank/DDBJ databases">
        <authorList>
            <person name="Kallberg Y."/>
            <person name="Tangrot J."/>
            <person name="Rosling A."/>
        </authorList>
    </citation>
    <scope>NUCLEOTIDE SEQUENCE</scope>
    <source>
        <strain evidence="1">MA461A</strain>
    </source>
</reference>
<dbReference type="Proteomes" id="UP000789920">
    <property type="component" value="Unassembled WGS sequence"/>
</dbReference>
<feature type="non-terminal residue" evidence="1">
    <location>
        <position position="1"/>
    </location>
</feature>
<accession>A0ACA9SJS4</accession>
<dbReference type="EMBL" id="CAJVQC010132209">
    <property type="protein sequence ID" value="CAG8841906.1"/>
    <property type="molecule type" value="Genomic_DNA"/>
</dbReference>
<evidence type="ECO:0000313" key="1">
    <source>
        <dbReference type="EMBL" id="CAG8841906.1"/>
    </source>
</evidence>
<protein>
    <submittedName>
        <fullName evidence="1">19120_t:CDS:1</fullName>
    </submittedName>
</protein>
<organism evidence="1 2">
    <name type="scientific">Racocetra persica</name>
    <dbReference type="NCBI Taxonomy" id="160502"/>
    <lineage>
        <taxon>Eukaryota</taxon>
        <taxon>Fungi</taxon>
        <taxon>Fungi incertae sedis</taxon>
        <taxon>Mucoromycota</taxon>
        <taxon>Glomeromycotina</taxon>
        <taxon>Glomeromycetes</taxon>
        <taxon>Diversisporales</taxon>
        <taxon>Gigasporaceae</taxon>
        <taxon>Racocetra</taxon>
    </lineage>
</organism>
<feature type="non-terminal residue" evidence="1">
    <location>
        <position position="85"/>
    </location>
</feature>